<comment type="caution">
    <text evidence="3">The sequence shown here is derived from an EMBL/GenBank/DDBJ whole genome shotgun (WGS) entry which is preliminary data.</text>
</comment>
<dbReference type="EMBL" id="WHSC02000007">
    <property type="protein sequence ID" value="MDO6122947.1"/>
    <property type="molecule type" value="Genomic_DNA"/>
</dbReference>
<dbReference type="InterPro" id="IPR011152">
    <property type="entry name" value="Pesterase_MJ0912"/>
</dbReference>
<gene>
    <name evidence="3" type="ORF">GB928_017265</name>
</gene>
<keyword evidence="4" id="KW-1185">Reference proteome</keyword>
<dbReference type="PANTHER" id="PTHR42850">
    <property type="entry name" value="METALLOPHOSPHOESTERASE"/>
    <property type="match status" value="1"/>
</dbReference>
<dbReference type="PANTHER" id="PTHR42850:SF2">
    <property type="entry name" value="BLL5683 PROTEIN"/>
    <property type="match status" value="1"/>
</dbReference>
<evidence type="ECO:0000313" key="3">
    <source>
        <dbReference type="EMBL" id="MDO6122947.1"/>
    </source>
</evidence>
<dbReference type="CDD" id="cd00838">
    <property type="entry name" value="MPP_superfamily"/>
    <property type="match status" value="1"/>
</dbReference>
<comment type="similarity">
    <text evidence="1">Belongs to the metallophosphoesterase superfamily. YfcE family.</text>
</comment>
<dbReference type="SUPFAM" id="SSF56300">
    <property type="entry name" value="Metallo-dependent phosphatases"/>
    <property type="match status" value="1"/>
</dbReference>
<dbReference type="PIRSF" id="PIRSF000883">
    <property type="entry name" value="Pesterase_MJ0912"/>
    <property type="match status" value="1"/>
</dbReference>
<dbReference type="Gene3D" id="3.60.21.10">
    <property type="match status" value="1"/>
</dbReference>
<dbReference type="RefSeq" id="WP_244760610.1">
    <property type="nucleotide sequence ID" value="NZ_JALJCJ010000002.1"/>
</dbReference>
<evidence type="ECO:0000313" key="4">
    <source>
        <dbReference type="Proteomes" id="UP001177080"/>
    </source>
</evidence>
<evidence type="ECO:0000256" key="1">
    <source>
        <dbReference type="ARBA" id="ARBA00008950"/>
    </source>
</evidence>
<dbReference type="Proteomes" id="UP001177080">
    <property type="component" value="Unassembled WGS sequence"/>
</dbReference>
<name>A0ABT8XGT5_9HYPH</name>
<sequence>MSETGIAVIADIHGNDFALEAVLADIERRGITRIVNLGDHLSGALNAARTADILMARPDILCIAGNHDRWLLEKPRADMGDWDRIAHEQLAPHHLNWLADLPSRRTAQDDILLCHGTPTSDTIYWLDEATSDGGMQLASIERIESLAGDFANPVLLCGHTHIARAVRLPDGRLIVNPGSVGSPAYDDDTPVPHKVETGSPHARYAVLENRDGLWDAAFHLVAYDHMAMARLAESRDQHAWASALATGWLR</sequence>
<dbReference type="InterPro" id="IPR029052">
    <property type="entry name" value="Metallo-depent_PP-like"/>
</dbReference>
<dbReference type="Pfam" id="PF12850">
    <property type="entry name" value="Metallophos_2"/>
    <property type="match status" value="1"/>
</dbReference>
<evidence type="ECO:0000259" key="2">
    <source>
        <dbReference type="Pfam" id="PF12850"/>
    </source>
</evidence>
<dbReference type="InterPro" id="IPR050126">
    <property type="entry name" value="Ap4A_hydrolase"/>
</dbReference>
<protein>
    <submittedName>
        <fullName evidence="3">Metallophosphatase family protein</fullName>
    </submittedName>
</protein>
<accession>A0ABT8XGT5</accession>
<organism evidence="3 4">
    <name type="scientific">Shinella curvata</name>
    <dbReference type="NCBI Taxonomy" id="1817964"/>
    <lineage>
        <taxon>Bacteria</taxon>
        <taxon>Pseudomonadati</taxon>
        <taxon>Pseudomonadota</taxon>
        <taxon>Alphaproteobacteria</taxon>
        <taxon>Hyphomicrobiales</taxon>
        <taxon>Rhizobiaceae</taxon>
        <taxon>Shinella</taxon>
    </lineage>
</organism>
<feature type="domain" description="Calcineurin-like phosphoesterase" evidence="2">
    <location>
        <begin position="6"/>
        <end position="187"/>
    </location>
</feature>
<reference evidence="3" key="1">
    <citation type="submission" date="2022-04" db="EMBL/GenBank/DDBJ databases">
        <title>Shinella lacus sp. nov., a novel member of the genus Shinella from water.</title>
        <authorList>
            <person name="Deng Y."/>
        </authorList>
    </citation>
    <scope>NUCLEOTIDE SEQUENCE</scope>
    <source>
        <strain evidence="3">JCM 31239</strain>
    </source>
</reference>
<dbReference type="InterPro" id="IPR024654">
    <property type="entry name" value="Calcineurin-like_PHP_lpxH"/>
</dbReference>
<proteinExistence type="inferred from homology"/>